<protein>
    <submittedName>
        <fullName evidence="2">S41 family peptidase</fullName>
    </submittedName>
</protein>
<dbReference type="InterPro" id="IPR005151">
    <property type="entry name" value="Tail-specific_protease"/>
</dbReference>
<gene>
    <name evidence="2" type="ORF">RM539_08520</name>
</gene>
<evidence type="ECO:0000313" key="2">
    <source>
        <dbReference type="EMBL" id="MDT0676622.1"/>
    </source>
</evidence>
<dbReference type="InterPro" id="IPR041613">
    <property type="entry name" value="Pept_S41_N"/>
</dbReference>
<dbReference type="Pfam" id="PF18294">
    <property type="entry name" value="Pept_S41_N"/>
    <property type="match status" value="1"/>
</dbReference>
<dbReference type="InterPro" id="IPR029045">
    <property type="entry name" value="ClpP/crotonase-like_dom_sf"/>
</dbReference>
<dbReference type="SMART" id="SM00245">
    <property type="entry name" value="TSPc"/>
    <property type="match status" value="1"/>
</dbReference>
<keyword evidence="3" id="KW-1185">Reference proteome</keyword>
<comment type="caution">
    <text evidence="2">The sequence shown here is derived from an EMBL/GenBank/DDBJ whole genome shotgun (WGS) entry which is preliminary data.</text>
</comment>
<dbReference type="SUPFAM" id="SSF50156">
    <property type="entry name" value="PDZ domain-like"/>
    <property type="match status" value="1"/>
</dbReference>
<dbReference type="Gene3D" id="2.30.42.10">
    <property type="match status" value="1"/>
</dbReference>
<dbReference type="Proteomes" id="UP001262582">
    <property type="component" value="Unassembled WGS sequence"/>
</dbReference>
<dbReference type="RefSeq" id="WP_311502968.1">
    <property type="nucleotide sequence ID" value="NZ_JAVRHK010000005.1"/>
</dbReference>
<name>A0ABU3D519_9FLAO</name>
<dbReference type="Gene3D" id="3.90.226.10">
    <property type="entry name" value="2-enoyl-CoA Hydratase, Chain A, domain 1"/>
    <property type="match status" value="1"/>
</dbReference>
<dbReference type="InterPro" id="IPR036034">
    <property type="entry name" value="PDZ_sf"/>
</dbReference>
<dbReference type="PANTHER" id="PTHR32060">
    <property type="entry name" value="TAIL-SPECIFIC PROTEASE"/>
    <property type="match status" value="1"/>
</dbReference>
<dbReference type="PANTHER" id="PTHR32060:SF30">
    <property type="entry name" value="CARBOXY-TERMINAL PROCESSING PROTEASE CTPA"/>
    <property type="match status" value="1"/>
</dbReference>
<dbReference type="PROSITE" id="PS51257">
    <property type="entry name" value="PROKAR_LIPOPROTEIN"/>
    <property type="match status" value="1"/>
</dbReference>
<dbReference type="EMBL" id="JAVRHK010000005">
    <property type="protein sequence ID" value="MDT0676622.1"/>
    <property type="molecule type" value="Genomic_DNA"/>
</dbReference>
<reference evidence="2 3" key="1">
    <citation type="submission" date="2023-09" db="EMBL/GenBank/DDBJ databases">
        <authorList>
            <person name="Rey-Velasco X."/>
        </authorList>
    </citation>
    <scope>NUCLEOTIDE SEQUENCE [LARGE SCALE GENOMIC DNA]</scope>
    <source>
        <strain evidence="2 3">F117</strain>
    </source>
</reference>
<organism evidence="2 3">
    <name type="scientific">Autumnicola musiva</name>
    <dbReference type="NCBI Taxonomy" id="3075589"/>
    <lineage>
        <taxon>Bacteria</taxon>
        <taxon>Pseudomonadati</taxon>
        <taxon>Bacteroidota</taxon>
        <taxon>Flavobacteriia</taxon>
        <taxon>Flavobacteriales</taxon>
        <taxon>Flavobacteriaceae</taxon>
        <taxon>Autumnicola</taxon>
    </lineage>
</organism>
<dbReference type="InterPro" id="IPR001478">
    <property type="entry name" value="PDZ"/>
</dbReference>
<dbReference type="PROSITE" id="PS50106">
    <property type="entry name" value="PDZ"/>
    <property type="match status" value="1"/>
</dbReference>
<evidence type="ECO:0000313" key="3">
    <source>
        <dbReference type="Proteomes" id="UP001262582"/>
    </source>
</evidence>
<dbReference type="Pfam" id="PF03572">
    <property type="entry name" value="Peptidase_S41"/>
    <property type="match status" value="1"/>
</dbReference>
<accession>A0ABU3D519</accession>
<feature type="domain" description="PDZ" evidence="1">
    <location>
        <begin position="113"/>
        <end position="185"/>
    </location>
</feature>
<proteinExistence type="predicted"/>
<dbReference type="CDD" id="cd07561">
    <property type="entry name" value="Peptidase_S41_CPP_like"/>
    <property type="match status" value="1"/>
</dbReference>
<sequence length="497" mass="55292">MTLKKIIYFSAIAIFFISCEKDDEILNNSVAENEKEAATENPVEAADIEIQEFIYSGMNDIYLYQTDVPQLVDGYFATDAEEADFLRGFESPEVLFQSLISSQDRFSFITDDYVALEESFDGISSSTAGMEYGLGRISGTNNIFAFLRYVLPDTPAAEEGLERGTVFTEVNGEKMTLDNFEDLLETDSFTINIGKIEGGSIVMSDRTATLTKKQYTENPVYLAKTLNLEGEKIGYLMYNSFIADFDDELNAEFGKFKAEGITNLILDFRYNGGGSVESAVDLASMITGQYEGEIFMKEQWNPRYQEYLEAQNAENLINRFDSKIRTGESINSLNLSKVYVITSPSTASASELVINGLEPYINVVQIGEITTGKFQASVTLYDSPDYARKDANENHTYAIQPLVFKSANADGKSDYIDGLLPDVELPESINNLGVLGETSEPLLKAAINHLLGQPQEKRSEASVKAAQRFIPVGESGMNKPNFQRMYIDKLPANPRKD</sequence>
<evidence type="ECO:0000259" key="1">
    <source>
        <dbReference type="PROSITE" id="PS50106"/>
    </source>
</evidence>
<dbReference type="SUPFAM" id="SSF52096">
    <property type="entry name" value="ClpP/crotonase"/>
    <property type="match status" value="1"/>
</dbReference>
<dbReference type="Gene3D" id="3.30.750.170">
    <property type="match status" value="1"/>
</dbReference>